<dbReference type="InterPro" id="IPR039529">
    <property type="entry name" value="PGAP1/BST1"/>
</dbReference>
<dbReference type="GO" id="GO:0050185">
    <property type="term" value="F:phosphatidylinositol deacylase activity"/>
    <property type="evidence" value="ECO:0007669"/>
    <property type="project" value="TreeGrafter"/>
</dbReference>
<evidence type="ECO:0000256" key="8">
    <source>
        <dbReference type="ARBA" id="ARBA00022989"/>
    </source>
</evidence>
<evidence type="ECO:0000256" key="9">
    <source>
        <dbReference type="ARBA" id="ARBA00023136"/>
    </source>
</evidence>
<keyword evidence="8" id="KW-1133">Transmembrane helix</keyword>
<evidence type="ECO:0000256" key="4">
    <source>
        <dbReference type="ARBA" id="ARBA00022692"/>
    </source>
</evidence>
<keyword evidence="9 10" id="KW-0472">Membrane</keyword>
<keyword evidence="13" id="KW-1185">Reference proteome</keyword>
<dbReference type="PANTHER" id="PTHR15495">
    <property type="entry name" value="NEGATIVE REGULATOR OF VESICLE FORMATION-RELATED"/>
    <property type="match status" value="1"/>
</dbReference>
<dbReference type="Proteomes" id="UP001187531">
    <property type="component" value="Unassembled WGS sequence"/>
</dbReference>
<proteinExistence type="inferred from homology"/>
<evidence type="ECO:0000256" key="7">
    <source>
        <dbReference type="ARBA" id="ARBA00022927"/>
    </source>
</evidence>
<comment type="caution">
    <text evidence="12">The sequence shown here is derived from an EMBL/GenBank/DDBJ whole genome shotgun (WGS) entry which is preliminary data.</text>
</comment>
<feature type="domain" description="GPI inositol-deacylase PGAP1-like alpha/beta" evidence="11">
    <location>
        <begin position="47"/>
        <end position="136"/>
    </location>
</feature>
<dbReference type="InterPro" id="IPR012908">
    <property type="entry name" value="PGAP1-ab_dom-like"/>
</dbReference>
<protein>
    <recommendedName>
        <fullName evidence="10">GPI inositol-deacylase</fullName>
        <ecNumber evidence="10">3.1.-.-</ecNumber>
    </recommendedName>
</protein>
<evidence type="ECO:0000256" key="3">
    <source>
        <dbReference type="ARBA" id="ARBA00022448"/>
    </source>
</evidence>
<accession>A0AA88L6A9</accession>
<keyword evidence="6 10" id="KW-0256">Endoplasmic reticulum</keyword>
<comment type="subcellular location">
    <subcellularLocation>
        <location evidence="1">Endoplasmic reticulum membrane</location>
        <topology evidence="1">Multi-pass membrane protein</topology>
    </subcellularLocation>
</comment>
<keyword evidence="3 10" id="KW-0813">Transport</keyword>
<evidence type="ECO:0000256" key="1">
    <source>
        <dbReference type="ARBA" id="ARBA00004477"/>
    </source>
</evidence>
<evidence type="ECO:0000256" key="2">
    <source>
        <dbReference type="ARBA" id="ARBA00006931"/>
    </source>
</evidence>
<dbReference type="Gene3D" id="3.40.50.1820">
    <property type="entry name" value="alpha/beta hydrolase"/>
    <property type="match status" value="1"/>
</dbReference>
<keyword evidence="5 10" id="KW-0378">Hydrolase</keyword>
<dbReference type="EMBL" id="JAVRJZ010000013">
    <property type="protein sequence ID" value="KAK2714494.1"/>
    <property type="molecule type" value="Genomic_DNA"/>
</dbReference>
<evidence type="ECO:0000259" key="11">
    <source>
        <dbReference type="Pfam" id="PF07819"/>
    </source>
</evidence>
<evidence type="ECO:0000313" key="13">
    <source>
        <dbReference type="Proteomes" id="UP001187531"/>
    </source>
</evidence>
<sequence>MTYMFEYPHYVKVGLPERVERLYEDYSVYSYGEGKHANNLRHGKYFGIPVLFIPGNAGSHEQVRSLASVALRKTIDDETRFHFDFFTVDFSGEYSAIYGGTLEKQSSYLQHCIEGILSLYKGENRPTSVVLVGHSMV</sequence>
<name>A0AA88L6A9_ARTSF</name>
<dbReference type="GO" id="GO:0015031">
    <property type="term" value="P:protein transport"/>
    <property type="evidence" value="ECO:0007669"/>
    <property type="project" value="UniProtKB-KW"/>
</dbReference>
<evidence type="ECO:0000256" key="6">
    <source>
        <dbReference type="ARBA" id="ARBA00022824"/>
    </source>
</evidence>
<dbReference type="SUPFAM" id="SSF53474">
    <property type="entry name" value="alpha/beta-Hydrolases"/>
    <property type="match status" value="1"/>
</dbReference>
<keyword evidence="4" id="KW-0812">Transmembrane</keyword>
<dbReference type="PANTHER" id="PTHR15495:SF7">
    <property type="entry name" value="GPI INOSITOL-DEACYLASE"/>
    <property type="match status" value="1"/>
</dbReference>
<evidence type="ECO:0000256" key="5">
    <source>
        <dbReference type="ARBA" id="ARBA00022801"/>
    </source>
</evidence>
<dbReference type="GO" id="GO:0006505">
    <property type="term" value="P:GPI anchor metabolic process"/>
    <property type="evidence" value="ECO:0007669"/>
    <property type="project" value="TreeGrafter"/>
</dbReference>
<dbReference type="AlphaFoldDB" id="A0AA88L6A9"/>
<organism evidence="12 13">
    <name type="scientific">Artemia franciscana</name>
    <name type="common">Brine shrimp</name>
    <name type="synonym">Artemia sanfranciscana</name>
    <dbReference type="NCBI Taxonomy" id="6661"/>
    <lineage>
        <taxon>Eukaryota</taxon>
        <taxon>Metazoa</taxon>
        <taxon>Ecdysozoa</taxon>
        <taxon>Arthropoda</taxon>
        <taxon>Crustacea</taxon>
        <taxon>Branchiopoda</taxon>
        <taxon>Anostraca</taxon>
        <taxon>Artemiidae</taxon>
        <taxon>Artemia</taxon>
    </lineage>
</organism>
<dbReference type="EC" id="3.1.-.-" evidence="10"/>
<comment type="function">
    <text evidence="10">Involved in inositol deacylation of GPI-anchored proteins which plays important roles in the quality control and ER-associated degradation of GPI-anchored proteins.</text>
</comment>
<keyword evidence="7 10" id="KW-0653">Protein transport</keyword>
<reference evidence="12" key="1">
    <citation type="submission" date="2023-07" db="EMBL/GenBank/DDBJ databases">
        <title>Chromosome-level genome assembly of Artemia franciscana.</title>
        <authorList>
            <person name="Jo E."/>
        </authorList>
    </citation>
    <scope>NUCLEOTIDE SEQUENCE</scope>
    <source>
        <tissue evidence="12">Whole body</tissue>
    </source>
</reference>
<evidence type="ECO:0000256" key="10">
    <source>
        <dbReference type="RuleBase" id="RU365011"/>
    </source>
</evidence>
<dbReference type="Pfam" id="PF07819">
    <property type="entry name" value="PGAP1"/>
    <property type="match status" value="1"/>
</dbReference>
<dbReference type="InterPro" id="IPR029058">
    <property type="entry name" value="AB_hydrolase_fold"/>
</dbReference>
<dbReference type="GO" id="GO:0005789">
    <property type="term" value="C:endoplasmic reticulum membrane"/>
    <property type="evidence" value="ECO:0007669"/>
    <property type="project" value="UniProtKB-SubCell"/>
</dbReference>
<evidence type="ECO:0000313" key="12">
    <source>
        <dbReference type="EMBL" id="KAK2714494.1"/>
    </source>
</evidence>
<comment type="similarity">
    <text evidence="2 10">Belongs to the GPI inositol-deacylase family.</text>
</comment>
<gene>
    <name evidence="12" type="ORF">QYM36_008899</name>
</gene>
<dbReference type="GO" id="GO:0006888">
    <property type="term" value="P:endoplasmic reticulum to Golgi vesicle-mediated transport"/>
    <property type="evidence" value="ECO:0007669"/>
    <property type="project" value="TreeGrafter"/>
</dbReference>